<sequence length="221" mass="24336">MDLRDAFALAEHLLEEHGLTGWQVAYDGAKRRAGVCRFQHRVLGLSAPLTQLHDEAEVRDTILHEIAHALVGPRHGHDEVWRRAARAIGCSGARCVPADAPRVAPDWLGVCPAGHTIGRHRRPERVMACGACCSGFDLAHVFTWTHRGRPARMHPNYEAELAGARAGRGVLRLGVGARGRVTVEGPYRGHVGVVLKRGRTCYHLRCGRTVLRVPFAWVEPV</sequence>
<dbReference type="Pfam" id="PF10263">
    <property type="entry name" value="SprT-like"/>
    <property type="match status" value="1"/>
</dbReference>
<organism evidence="2 3">
    <name type="scientific">Nocardioides taihuensis</name>
    <dbReference type="NCBI Taxonomy" id="1835606"/>
    <lineage>
        <taxon>Bacteria</taxon>
        <taxon>Bacillati</taxon>
        <taxon>Actinomycetota</taxon>
        <taxon>Actinomycetes</taxon>
        <taxon>Propionibacteriales</taxon>
        <taxon>Nocardioidaceae</taxon>
        <taxon>Nocardioides</taxon>
    </lineage>
</organism>
<proteinExistence type="predicted"/>
<dbReference type="EMBL" id="JBHSKD010000018">
    <property type="protein sequence ID" value="MFC5177904.1"/>
    <property type="molecule type" value="Genomic_DNA"/>
</dbReference>
<evidence type="ECO:0000259" key="1">
    <source>
        <dbReference type="SMART" id="SM00731"/>
    </source>
</evidence>
<dbReference type="RefSeq" id="WP_378591340.1">
    <property type="nucleotide sequence ID" value="NZ_JBHSKD010000018.1"/>
</dbReference>
<comment type="caution">
    <text evidence="2">The sequence shown here is derived from an EMBL/GenBank/DDBJ whole genome shotgun (WGS) entry which is preliminary data.</text>
</comment>
<dbReference type="InterPro" id="IPR006640">
    <property type="entry name" value="SprT-like_domain"/>
</dbReference>
<reference evidence="3" key="1">
    <citation type="journal article" date="2019" name="Int. J. Syst. Evol. Microbiol.">
        <title>The Global Catalogue of Microorganisms (GCM) 10K type strain sequencing project: providing services to taxonomists for standard genome sequencing and annotation.</title>
        <authorList>
            <consortium name="The Broad Institute Genomics Platform"/>
            <consortium name="The Broad Institute Genome Sequencing Center for Infectious Disease"/>
            <person name="Wu L."/>
            <person name="Ma J."/>
        </authorList>
    </citation>
    <scope>NUCLEOTIDE SEQUENCE [LARGE SCALE GENOMIC DNA]</scope>
    <source>
        <strain evidence="3">DFY41</strain>
    </source>
</reference>
<dbReference type="Proteomes" id="UP001596087">
    <property type="component" value="Unassembled WGS sequence"/>
</dbReference>
<dbReference type="SMART" id="SM00731">
    <property type="entry name" value="SprT"/>
    <property type="match status" value="1"/>
</dbReference>
<evidence type="ECO:0000313" key="2">
    <source>
        <dbReference type="EMBL" id="MFC5177904.1"/>
    </source>
</evidence>
<feature type="domain" description="SprT-like" evidence="1">
    <location>
        <begin position="1"/>
        <end position="139"/>
    </location>
</feature>
<evidence type="ECO:0000313" key="3">
    <source>
        <dbReference type="Proteomes" id="UP001596087"/>
    </source>
</evidence>
<protein>
    <submittedName>
        <fullName evidence="2">SprT-like domain-containing protein</fullName>
    </submittedName>
</protein>
<name>A0ABW0BKT0_9ACTN</name>
<accession>A0ABW0BKT0</accession>
<gene>
    <name evidence="2" type="ORF">ACFPGP_14570</name>
</gene>
<keyword evidence="3" id="KW-1185">Reference proteome</keyword>